<keyword evidence="1" id="KW-0812">Transmembrane</keyword>
<evidence type="ECO:0000313" key="2">
    <source>
        <dbReference type="EMBL" id="KTD33570.1"/>
    </source>
</evidence>
<feature type="transmembrane region" description="Helical" evidence="1">
    <location>
        <begin position="20"/>
        <end position="37"/>
    </location>
</feature>
<dbReference type="AlphaFoldDB" id="A0A0W0WML2"/>
<proteinExistence type="predicted"/>
<gene>
    <name evidence="2" type="ORF">Lnau_2321</name>
</gene>
<feature type="transmembrane region" description="Helical" evidence="1">
    <location>
        <begin position="139"/>
        <end position="157"/>
    </location>
</feature>
<keyword evidence="1" id="KW-0472">Membrane</keyword>
<evidence type="ECO:0000256" key="1">
    <source>
        <dbReference type="SAM" id="Phobius"/>
    </source>
</evidence>
<keyword evidence="3" id="KW-1185">Reference proteome</keyword>
<accession>A0A0W0WML2</accession>
<comment type="caution">
    <text evidence="2">The sequence shown here is derived from an EMBL/GenBank/DDBJ whole genome shotgun (WGS) entry which is preliminary data.</text>
</comment>
<feature type="transmembrane region" description="Helical" evidence="1">
    <location>
        <begin position="49"/>
        <end position="76"/>
    </location>
</feature>
<feature type="transmembrane region" description="Helical" evidence="1">
    <location>
        <begin position="96"/>
        <end position="119"/>
    </location>
</feature>
<protein>
    <submittedName>
        <fullName evidence="2">Uncharacterized protein</fullName>
    </submittedName>
</protein>
<dbReference type="PATRIC" id="fig|45070.6.peg.2448"/>
<reference evidence="2 3" key="1">
    <citation type="submission" date="2015-11" db="EMBL/GenBank/DDBJ databases">
        <title>Genomic analysis of 38 Legionella species identifies large and diverse effector repertoires.</title>
        <authorList>
            <person name="Burstein D."/>
            <person name="Amaro F."/>
            <person name="Zusman T."/>
            <person name="Lifshitz Z."/>
            <person name="Cohen O."/>
            <person name="Gilbert J.A."/>
            <person name="Pupko T."/>
            <person name="Shuman H.A."/>
            <person name="Segal G."/>
        </authorList>
    </citation>
    <scope>NUCLEOTIDE SEQUENCE [LARGE SCALE GENOMIC DNA]</scope>
    <source>
        <strain evidence="2 3">ATCC 49506</strain>
    </source>
</reference>
<organism evidence="2 3">
    <name type="scientific">Legionella nautarum</name>
    <dbReference type="NCBI Taxonomy" id="45070"/>
    <lineage>
        <taxon>Bacteria</taxon>
        <taxon>Pseudomonadati</taxon>
        <taxon>Pseudomonadota</taxon>
        <taxon>Gammaproteobacteria</taxon>
        <taxon>Legionellales</taxon>
        <taxon>Legionellaceae</taxon>
        <taxon>Legionella</taxon>
    </lineage>
</organism>
<dbReference type="STRING" id="45070.Lnau_2321"/>
<evidence type="ECO:0000313" key="3">
    <source>
        <dbReference type="Proteomes" id="UP000054725"/>
    </source>
</evidence>
<dbReference type="EMBL" id="LNYO01000023">
    <property type="protein sequence ID" value="KTD33570.1"/>
    <property type="molecule type" value="Genomic_DNA"/>
</dbReference>
<keyword evidence="1" id="KW-1133">Transmembrane helix</keyword>
<sequence>MNYDINTKKVAAEARDRAKLISGPIFLLSLIWCMTFYNTDRKTLFPNKAIYLFLYTYRWVIAIQFTAMALIPFLAIKILDINQITQTGAQINQVPFWVMIKEMACLVVMLVLFLFNFLYQAKKLLDSTQAVSRKITQKFAFTAIIPIMLGFTTLAFFHNLMETDGSFNDDTFIYNQCI</sequence>
<dbReference type="Proteomes" id="UP000054725">
    <property type="component" value="Unassembled WGS sequence"/>
</dbReference>
<name>A0A0W0WML2_9GAMM</name>